<sequence length="99" mass="11150">MSEHSVSEWSEGLTCFKHRDVKGNNKLDSSSVTTTRQLLLRLNCTQEIRSAHDGRLLLQKILFQEKEEVASEKSLESTEGGAAQQETQQEECGAQTELR</sequence>
<organism evidence="2 3">
    <name type="scientific">Solea senegalensis</name>
    <name type="common">Senegalese sole</name>
    <dbReference type="NCBI Taxonomy" id="28829"/>
    <lineage>
        <taxon>Eukaryota</taxon>
        <taxon>Metazoa</taxon>
        <taxon>Chordata</taxon>
        <taxon>Craniata</taxon>
        <taxon>Vertebrata</taxon>
        <taxon>Euteleostomi</taxon>
        <taxon>Actinopterygii</taxon>
        <taxon>Neopterygii</taxon>
        <taxon>Teleostei</taxon>
        <taxon>Neoteleostei</taxon>
        <taxon>Acanthomorphata</taxon>
        <taxon>Carangaria</taxon>
        <taxon>Pleuronectiformes</taxon>
        <taxon>Pleuronectoidei</taxon>
        <taxon>Soleidae</taxon>
        <taxon>Solea</taxon>
    </lineage>
</organism>
<feature type="compositionally biased region" description="Low complexity" evidence="1">
    <location>
        <begin position="78"/>
        <end position="99"/>
    </location>
</feature>
<comment type="caution">
    <text evidence="2">The sequence shown here is derived from an EMBL/GenBank/DDBJ whole genome shotgun (WGS) entry which is preliminary data.</text>
</comment>
<accession>A0AAV6QAD6</accession>
<evidence type="ECO:0000313" key="3">
    <source>
        <dbReference type="Proteomes" id="UP000693946"/>
    </source>
</evidence>
<name>A0AAV6QAD6_SOLSE</name>
<gene>
    <name evidence="2" type="ORF">JOB18_034854</name>
</gene>
<proteinExistence type="predicted"/>
<evidence type="ECO:0000256" key="1">
    <source>
        <dbReference type="SAM" id="MobiDB-lite"/>
    </source>
</evidence>
<dbReference type="AlphaFoldDB" id="A0AAV6QAD6"/>
<protein>
    <submittedName>
        <fullName evidence="2">Uncharacterized protein</fullName>
    </submittedName>
</protein>
<feature type="region of interest" description="Disordered" evidence="1">
    <location>
        <begin position="69"/>
        <end position="99"/>
    </location>
</feature>
<keyword evidence="3" id="KW-1185">Reference proteome</keyword>
<dbReference type="Proteomes" id="UP000693946">
    <property type="component" value="Linkage Group LG6"/>
</dbReference>
<reference evidence="2 3" key="1">
    <citation type="journal article" date="2021" name="Sci. Rep.">
        <title>Chromosome anchoring in Senegalese sole (Solea senegalensis) reveals sex-associated markers and genome rearrangements in flatfish.</title>
        <authorList>
            <person name="Guerrero-Cozar I."/>
            <person name="Gomez-Garrido J."/>
            <person name="Berbel C."/>
            <person name="Martinez-Blanch J.F."/>
            <person name="Alioto T."/>
            <person name="Claros M.G."/>
            <person name="Gagnaire P.A."/>
            <person name="Manchado M."/>
        </authorList>
    </citation>
    <scope>NUCLEOTIDE SEQUENCE [LARGE SCALE GENOMIC DNA]</scope>
    <source>
        <strain evidence="2">Sse05_10M</strain>
    </source>
</reference>
<dbReference type="EMBL" id="JAGKHQ010000018">
    <property type="protein sequence ID" value="KAG7486613.1"/>
    <property type="molecule type" value="Genomic_DNA"/>
</dbReference>
<evidence type="ECO:0000313" key="2">
    <source>
        <dbReference type="EMBL" id="KAG7486613.1"/>
    </source>
</evidence>